<dbReference type="PANTHER" id="PTHR33127">
    <property type="entry name" value="TRANSMEMBRANE PROTEIN"/>
    <property type="match status" value="1"/>
</dbReference>
<keyword evidence="4" id="KW-1185">Reference proteome</keyword>
<dbReference type="InterPro" id="IPR036047">
    <property type="entry name" value="F-box-like_dom_sf"/>
</dbReference>
<evidence type="ECO:0008006" key="5">
    <source>
        <dbReference type="Google" id="ProtNLM"/>
    </source>
</evidence>
<dbReference type="Pfam" id="PF03478">
    <property type="entry name" value="Beta-prop_KIB1-4"/>
    <property type="match status" value="1"/>
</dbReference>
<feature type="domain" description="F-box" evidence="1">
    <location>
        <begin position="26"/>
        <end position="56"/>
    </location>
</feature>
<dbReference type="Pfam" id="PF00646">
    <property type="entry name" value="F-box"/>
    <property type="match status" value="1"/>
</dbReference>
<gene>
    <name evidence="3" type="ORF">URODEC1_LOCUS63038</name>
</gene>
<protein>
    <recommendedName>
        <fullName evidence="5">F-box domain-containing protein</fullName>
    </recommendedName>
</protein>
<accession>A0ABC9B8F1</accession>
<dbReference type="AlphaFoldDB" id="A0ABC9B8F1"/>
<dbReference type="CDD" id="cd09917">
    <property type="entry name" value="F-box_SF"/>
    <property type="match status" value="1"/>
</dbReference>
<reference evidence="4" key="1">
    <citation type="submission" date="2024-06" db="EMBL/GenBank/DDBJ databases">
        <authorList>
            <person name="Ryan C."/>
        </authorList>
    </citation>
    <scope>NUCLEOTIDE SEQUENCE [LARGE SCALE GENOMIC DNA]</scope>
</reference>
<evidence type="ECO:0000313" key="4">
    <source>
        <dbReference type="Proteomes" id="UP001497457"/>
    </source>
</evidence>
<dbReference type="InterPro" id="IPR001810">
    <property type="entry name" value="F-box_dom"/>
</dbReference>
<feature type="domain" description="KIB1-4 beta-propeller" evidence="2">
    <location>
        <begin position="201"/>
        <end position="311"/>
    </location>
</feature>
<evidence type="ECO:0000259" key="2">
    <source>
        <dbReference type="Pfam" id="PF03478"/>
    </source>
</evidence>
<dbReference type="InterPro" id="IPR005174">
    <property type="entry name" value="KIB1-4_b-propeller"/>
</dbReference>
<proteinExistence type="predicted"/>
<organism evidence="3 4">
    <name type="scientific">Urochloa decumbens</name>
    <dbReference type="NCBI Taxonomy" id="240449"/>
    <lineage>
        <taxon>Eukaryota</taxon>
        <taxon>Viridiplantae</taxon>
        <taxon>Streptophyta</taxon>
        <taxon>Embryophyta</taxon>
        <taxon>Tracheophyta</taxon>
        <taxon>Spermatophyta</taxon>
        <taxon>Magnoliopsida</taxon>
        <taxon>Liliopsida</taxon>
        <taxon>Poales</taxon>
        <taxon>Poaceae</taxon>
        <taxon>PACMAD clade</taxon>
        <taxon>Panicoideae</taxon>
        <taxon>Panicodae</taxon>
        <taxon>Paniceae</taxon>
        <taxon>Melinidinae</taxon>
        <taxon>Urochloa</taxon>
    </lineage>
</organism>
<name>A0ABC9B8F1_9POAL</name>
<sequence>MQLVIRCERDKNDMAMHDSQRPWSESLPELLISMICHRLHPMDIPCFRAVCKHWNNSSEFTFYPADLTPILISDTITDSGLLRCYSPYFNKMFVVRTPLRAPGSRIFSLEPNGWAMLRGPEKTVSLGNLFNGSTFKTTESEFCGGYFCSSGEDGTGDPELCGIVGMYATTYGVKFQSWDGESTKYFEGQRSEFAMLQCKPVLHKGLWYCIGERARLGVFDPMKSEWRVLEEPNGFGPDLAYKNCYLVESQEELLAVLTVVNGAPINVLRLNEEEMTWERMESLGSRAIFTGTVTSRSMANPPVAMANKVYLPKFYGCPQVIQAALIVSRGSLGFVPERSSSESVDTMLGSGNGDNGGAWFYDLELDSGVDKQIIGCKSLMQYIWVDLGRASP</sequence>
<reference evidence="3 4" key="2">
    <citation type="submission" date="2024-10" db="EMBL/GenBank/DDBJ databases">
        <authorList>
            <person name="Ryan C."/>
        </authorList>
    </citation>
    <scope>NUCLEOTIDE SEQUENCE [LARGE SCALE GENOMIC DNA]</scope>
</reference>
<dbReference type="SUPFAM" id="SSF81383">
    <property type="entry name" value="F-box domain"/>
    <property type="match status" value="1"/>
</dbReference>
<evidence type="ECO:0000313" key="3">
    <source>
        <dbReference type="EMBL" id="CAL4996692.1"/>
    </source>
</evidence>
<dbReference type="EMBL" id="OZ075135">
    <property type="protein sequence ID" value="CAL4996692.1"/>
    <property type="molecule type" value="Genomic_DNA"/>
</dbReference>
<dbReference type="PANTHER" id="PTHR33127:SF31">
    <property type="entry name" value="F-BOX DOMAIN-CONTAINING PROTEIN"/>
    <property type="match status" value="1"/>
</dbReference>
<evidence type="ECO:0000259" key="1">
    <source>
        <dbReference type="Pfam" id="PF00646"/>
    </source>
</evidence>
<dbReference type="Proteomes" id="UP001497457">
    <property type="component" value="Chromosome 25rd"/>
</dbReference>